<dbReference type="Gene3D" id="3.30.479.30">
    <property type="entry name" value="Band 7 domain"/>
    <property type="match status" value="1"/>
</dbReference>
<dbReference type="PANTHER" id="PTHR43327">
    <property type="entry name" value="STOMATIN-LIKE PROTEIN 2, MITOCHONDRIAL"/>
    <property type="match status" value="1"/>
</dbReference>
<sequence>MSARRAATRSIQKRTLITIVEQGFQGMRLSLGKDPVKLEPGIHLQIPVYHTVRKIDMRERSLPIKDLIAFTSDNVPVTIEGSLFYQVRSAHDALFNVSNYAENIYRIGASAMRSTVGRFDYDSIIADRNAINVELKSNIGNATKEWGIDCTRFEIQNFSPSNRDIQRQLEQQMEAERNRRKQVLDTEAAVNVAEGMKRKTILESEGMLQAQKNQADGNFVQAVKMAEARRRGMELEAEGLALQIRNLAESLGGDEKLAVQTLLEMKKIEQMRAIAEGTNNTIYFGKDGVIGEGVGID</sequence>
<gene>
    <name evidence="2" type="ORF">HK097_010766</name>
</gene>
<feature type="domain" description="Band 7" evidence="1">
    <location>
        <begin position="15"/>
        <end position="173"/>
    </location>
</feature>
<protein>
    <recommendedName>
        <fullName evidence="1">Band 7 domain-containing protein</fullName>
    </recommendedName>
</protein>
<accession>A0AAD5S9I2</accession>
<organism evidence="2 3">
    <name type="scientific">Rhizophlyctis rosea</name>
    <dbReference type="NCBI Taxonomy" id="64517"/>
    <lineage>
        <taxon>Eukaryota</taxon>
        <taxon>Fungi</taxon>
        <taxon>Fungi incertae sedis</taxon>
        <taxon>Chytridiomycota</taxon>
        <taxon>Chytridiomycota incertae sedis</taxon>
        <taxon>Chytridiomycetes</taxon>
        <taxon>Rhizophlyctidales</taxon>
        <taxon>Rhizophlyctidaceae</taxon>
        <taxon>Rhizophlyctis</taxon>
    </lineage>
</organism>
<dbReference type="InterPro" id="IPR036013">
    <property type="entry name" value="Band_7/SPFH_dom_sf"/>
</dbReference>
<reference evidence="2" key="1">
    <citation type="submission" date="2020-05" db="EMBL/GenBank/DDBJ databases">
        <title>Phylogenomic resolution of chytrid fungi.</title>
        <authorList>
            <person name="Stajich J.E."/>
            <person name="Amses K."/>
            <person name="Simmons R."/>
            <person name="Seto K."/>
            <person name="Myers J."/>
            <person name="Bonds A."/>
            <person name="Quandt C.A."/>
            <person name="Barry K."/>
            <person name="Liu P."/>
            <person name="Grigoriev I."/>
            <person name="Longcore J.E."/>
            <person name="James T.Y."/>
        </authorList>
    </citation>
    <scope>NUCLEOTIDE SEQUENCE</scope>
    <source>
        <strain evidence="2">JEL0318</strain>
    </source>
</reference>
<comment type="caution">
    <text evidence="2">The sequence shown here is derived from an EMBL/GenBank/DDBJ whole genome shotgun (WGS) entry which is preliminary data.</text>
</comment>
<evidence type="ECO:0000313" key="3">
    <source>
        <dbReference type="Proteomes" id="UP001212841"/>
    </source>
</evidence>
<dbReference type="CDD" id="cd08829">
    <property type="entry name" value="SPFH_paraslipin"/>
    <property type="match status" value="1"/>
</dbReference>
<dbReference type="SMART" id="SM00244">
    <property type="entry name" value="PHB"/>
    <property type="match status" value="1"/>
</dbReference>
<keyword evidence="3" id="KW-1185">Reference proteome</keyword>
<dbReference type="PRINTS" id="PR00721">
    <property type="entry name" value="STOMATIN"/>
</dbReference>
<dbReference type="EMBL" id="JADGJD010000829">
    <property type="protein sequence ID" value="KAJ3048206.1"/>
    <property type="molecule type" value="Genomic_DNA"/>
</dbReference>
<dbReference type="SUPFAM" id="SSF117892">
    <property type="entry name" value="Band 7/SPFH domain"/>
    <property type="match status" value="1"/>
</dbReference>
<evidence type="ECO:0000259" key="1">
    <source>
        <dbReference type="SMART" id="SM00244"/>
    </source>
</evidence>
<evidence type="ECO:0000313" key="2">
    <source>
        <dbReference type="EMBL" id="KAJ3048206.1"/>
    </source>
</evidence>
<dbReference type="Pfam" id="PF01145">
    <property type="entry name" value="Band_7"/>
    <property type="match status" value="1"/>
</dbReference>
<proteinExistence type="predicted"/>
<name>A0AAD5S9I2_9FUNG</name>
<dbReference type="Proteomes" id="UP001212841">
    <property type="component" value="Unassembled WGS sequence"/>
</dbReference>
<dbReference type="InterPro" id="IPR001107">
    <property type="entry name" value="Band_7"/>
</dbReference>
<dbReference type="InterPro" id="IPR050710">
    <property type="entry name" value="Band7/mec-2_domain"/>
</dbReference>
<dbReference type="AlphaFoldDB" id="A0AAD5S9I2"/>
<dbReference type="GO" id="GO:0016020">
    <property type="term" value="C:membrane"/>
    <property type="evidence" value="ECO:0007669"/>
    <property type="project" value="InterPro"/>
</dbReference>
<dbReference type="PANTHER" id="PTHR43327:SF10">
    <property type="entry name" value="STOMATIN-LIKE PROTEIN 2, MITOCHONDRIAL"/>
    <property type="match status" value="1"/>
</dbReference>
<dbReference type="InterPro" id="IPR001972">
    <property type="entry name" value="Stomatin_HflK_fam"/>
</dbReference>